<protein>
    <submittedName>
        <fullName evidence="2">Phosphatidate cytidylyltransferase, mitochondrial</fullName>
    </submittedName>
</protein>
<reference evidence="2" key="1">
    <citation type="submission" date="2022-11" db="UniProtKB">
        <authorList>
            <consortium name="WormBaseParasite"/>
        </authorList>
    </citation>
    <scope>IDENTIFICATION</scope>
</reference>
<name>A0AC35GPG7_9BILA</name>
<dbReference type="WBParaSite" id="PS1159_v2.g7213.t1">
    <property type="protein sequence ID" value="PS1159_v2.g7213.t1"/>
    <property type="gene ID" value="PS1159_v2.g7213"/>
</dbReference>
<accession>A0AC35GPG7</accession>
<organism evidence="1 2">
    <name type="scientific">Panagrolaimus sp. PS1159</name>
    <dbReference type="NCBI Taxonomy" id="55785"/>
    <lineage>
        <taxon>Eukaryota</taxon>
        <taxon>Metazoa</taxon>
        <taxon>Ecdysozoa</taxon>
        <taxon>Nematoda</taxon>
        <taxon>Chromadorea</taxon>
        <taxon>Rhabditida</taxon>
        <taxon>Tylenchina</taxon>
        <taxon>Panagrolaimomorpha</taxon>
        <taxon>Panagrolaimoidea</taxon>
        <taxon>Panagrolaimidae</taxon>
        <taxon>Panagrolaimus</taxon>
    </lineage>
</organism>
<sequence>MKFENNNFENEVMEQSVHNNKSSSTLSLHIKAYENLNKSINLFNKTKKCIKQDDLFKINSVFIQNPFEFPRQQERDEIKMPEISEFKASQHLLNPNQIKQVNFQQQMLQHSGEMSEQFEEYHQLLKCLPLDTISYAFAYGSGAVSQQNEDLSEKMVDYIIVSNDSLRFHKDNLTRNPKHYSFIRLFGPDKLTTLQTKFAARLYFNTNVRSNNRLIKYGVISTDDFQADLLDWSWMYVSGRLQKPVLEIIPPSDAISSQIKENRKNALQAALLQLPDAFPLEKLFQQIVGLSYHGDFRMIFGEDRKKIDKIVKGGYPKFEEIYKPILADDKRLTLRGNKIEQDNSTPSIYHRLNLLPMAVVDGLCTRFHTWDKRQRDVEEIMFSMAHRHDVGDHVAGSLASIVSKSSLRQTAKNALTAGVTKSIVYSSKKVLKMFRSIR</sequence>
<evidence type="ECO:0000313" key="2">
    <source>
        <dbReference type="WBParaSite" id="PS1159_v2.g7213.t1"/>
    </source>
</evidence>
<evidence type="ECO:0000313" key="1">
    <source>
        <dbReference type="Proteomes" id="UP000887580"/>
    </source>
</evidence>
<dbReference type="Proteomes" id="UP000887580">
    <property type="component" value="Unplaced"/>
</dbReference>
<proteinExistence type="predicted"/>